<protein>
    <submittedName>
        <fullName evidence="7">MFS general substrate transporter</fullName>
    </submittedName>
</protein>
<evidence type="ECO:0000256" key="4">
    <source>
        <dbReference type="ARBA" id="ARBA00022989"/>
    </source>
</evidence>
<dbReference type="PANTHER" id="PTHR43791:SF6">
    <property type="entry name" value="TRANSPORTER, PUTATIVE (AFU_ORTHOLOGUE AFUA_1G16690)-RELATED"/>
    <property type="match status" value="1"/>
</dbReference>
<organism evidence="7 8">
    <name type="scientific">Coniophora puteana (strain RWD-64-598)</name>
    <name type="common">Brown rot fungus</name>
    <dbReference type="NCBI Taxonomy" id="741705"/>
    <lineage>
        <taxon>Eukaryota</taxon>
        <taxon>Fungi</taxon>
        <taxon>Dikarya</taxon>
        <taxon>Basidiomycota</taxon>
        <taxon>Agaricomycotina</taxon>
        <taxon>Agaricomycetes</taxon>
        <taxon>Agaricomycetidae</taxon>
        <taxon>Boletales</taxon>
        <taxon>Coniophorineae</taxon>
        <taxon>Coniophoraceae</taxon>
        <taxon>Coniophora</taxon>
    </lineage>
</organism>
<evidence type="ECO:0000256" key="6">
    <source>
        <dbReference type="SAM" id="Phobius"/>
    </source>
</evidence>
<dbReference type="PANTHER" id="PTHR43791">
    <property type="entry name" value="PERMEASE-RELATED"/>
    <property type="match status" value="1"/>
</dbReference>
<evidence type="ECO:0000256" key="1">
    <source>
        <dbReference type="ARBA" id="ARBA00004141"/>
    </source>
</evidence>
<dbReference type="AlphaFoldDB" id="A0A5M3MND9"/>
<reference evidence="8" key="1">
    <citation type="journal article" date="2012" name="Science">
        <title>The Paleozoic origin of enzymatic lignin decomposition reconstructed from 31 fungal genomes.</title>
        <authorList>
            <person name="Floudas D."/>
            <person name="Binder M."/>
            <person name="Riley R."/>
            <person name="Barry K."/>
            <person name="Blanchette R.A."/>
            <person name="Henrissat B."/>
            <person name="Martinez A.T."/>
            <person name="Otillar R."/>
            <person name="Spatafora J.W."/>
            <person name="Yadav J.S."/>
            <person name="Aerts A."/>
            <person name="Benoit I."/>
            <person name="Boyd A."/>
            <person name="Carlson A."/>
            <person name="Copeland A."/>
            <person name="Coutinho P.M."/>
            <person name="de Vries R.P."/>
            <person name="Ferreira P."/>
            <person name="Findley K."/>
            <person name="Foster B."/>
            <person name="Gaskell J."/>
            <person name="Glotzer D."/>
            <person name="Gorecki P."/>
            <person name="Heitman J."/>
            <person name="Hesse C."/>
            <person name="Hori C."/>
            <person name="Igarashi K."/>
            <person name="Jurgens J.A."/>
            <person name="Kallen N."/>
            <person name="Kersten P."/>
            <person name="Kohler A."/>
            <person name="Kuees U."/>
            <person name="Kumar T.K.A."/>
            <person name="Kuo A."/>
            <person name="LaButti K."/>
            <person name="Larrondo L.F."/>
            <person name="Lindquist E."/>
            <person name="Ling A."/>
            <person name="Lombard V."/>
            <person name="Lucas S."/>
            <person name="Lundell T."/>
            <person name="Martin R."/>
            <person name="McLaughlin D.J."/>
            <person name="Morgenstern I."/>
            <person name="Morin E."/>
            <person name="Murat C."/>
            <person name="Nagy L.G."/>
            <person name="Nolan M."/>
            <person name="Ohm R.A."/>
            <person name="Patyshakuliyeva A."/>
            <person name="Rokas A."/>
            <person name="Ruiz-Duenas F.J."/>
            <person name="Sabat G."/>
            <person name="Salamov A."/>
            <person name="Samejima M."/>
            <person name="Schmutz J."/>
            <person name="Slot J.C."/>
            <person name="St John F."/>
            <person name="Stenlid J."/>
            <person name="Sun H."/>
            <person name="Sun S."/>
            <person name="Syed K."/>
            <person name="Tsang A."/>
            <person name="Wiebenga A."/>
            <person name="Young D."/>
            <person name="Pisabarro A."/>
            <person name="Eastwood D.C."/>
            <person name="Martin F."/>
            <person name="Cullen D."/>
            <person name="Grigoriev I.V."/>
            <person name="Hibbett D.S."/>
        </authorList>
    </citation>
    <scope>NUCLEOTIDE SEQUENCE [LARGE SCALE GENOMIC DNA]</scope>
    <source>
        <strain evidence="8">RWD-64-598 SS2</strain>
    </source>
</reference>
<keyword evidence="8" id="KW-1185">Reference proteome</keyword>
<dbReference type="Proteomes" id="UP000053558">
    <property type="component" value="Unassembled WGS sequence"/>
</dbReference>
<dbReference type="GeneID" id="19207839"/>
<feature type="transmembrane region" description="Helical" evidence="6">
    <location>
        <begin position="258"/>
        <end position="277"/>
    </location>
</feature>
<feature type="transmembrane region" description="Helical" evidence="6">
    <location>
        <begin position="283"/>
        <end position="301"/>
    </location>
</feature>
<evidence type="ECO:0000256" key="5">
    <source>
        <dbReference type="ARBA" id="ARBA00023136"/>
    </source>
</evidence>
<evidence type="ECO:0000256" key="3">
    <source>
        <dbReference type="ARBA" id="ARBA00022692"/>
    </source>
</evidence>
<name>A0A5M3MND9_CONPW</name>
<keyword evidence="4 6" id="KW-1133">Transmembrane helix</keyword>
<dbReference type="SUPFAM" id="SSF103473">
    <property type="entry name" value="MFS general substrate transporter"/>
    <property type="match status" value="1"/>
</dbReference>
<feature type="transmembrane region" description="Helical" evidence="6">
    <location>
        <begin position="345"/>
        <end position="366"/>
    </location>
</feature>
<proteinExistence type="predicted"/>
<evidence type="ECO:0000313" key="7">
    <source>
        <dbReference type="EMBL" id="EIW80623.1"/>
    </source>
</evidence>
<comment type="subcellular location">
    <subcellularLocation>
        <location evidence="1">Membrane</location>
        <topology evidence="1">Multi-pass membrane protein</topology>
    </subcellularLocation>
</comment>
<feature type="transmembrane region" description="Helical" evidence="6">
    <location>
        <begin position="229"/>
        <end position="246"/>
    </location>
</feature>
<sequence>MDKEYKTPGKEQRVSDVVVLEQNISVGDKDEEPAVLEDATRKATERAIIRKLDARLLPTVVLIFLMNYIDRVAVSSARLQGLEADLGLADTQYDTVLIIVYASYCPAQIPSNMVTRNFGDIVTCRVLLGVPEELAFRSGILYAGLLVSNAFGSGAITVFIGFQAMWLLPDYARLAEDAGEADQDQENASPFSGLWMALKDPKVPIFMIMNCAQLVGLSFISFFPTYVSIPPWVFAAICTLIGTWSADRTGERFFHMTAWWWVVMVGYIIALATHGIGPRYFSLFLMTTGYCGFTMVLVWVSNAIPRPPAKRSVAMGLVNGFGNVGALIGGYVWPTKWGPGYRPTMIIALCCLSFATCLSFLIRCILVSQNRALERSEVAALAPGGAERARIEEAARLEGISFDEAARRRRGFRYLL</sequence>
<keyword evidence="5 6" id="KW-0472">Membrane</keyword>
<feature type="transmembrane region" description="Helical" evidence="6">
    <location>
        <begin position="313"/>
        <end position="333"/>
    </location>
</feature>
<keyword evidence="3 6" id="KW-0812">Transmembrane</keyword>
<keyword evidence="2" id="KW-0813">Transport</keyword>
<dbReference type="EMBL" id="JH711579">
    <property type="protein sequence ID" value="EIW80623.1"/>
    <property type="molecule type" value="Genomic_DNA"/>
</dbReference>
<dbReference type="GO" id="GO:0016020">
    <property type="term" value="C:membrane"/>
    <property type="evidence" value="ECO:0007669"/>
    <property type="project" value="UniProtKB-SubCell"/>
</dbReference>
<dbReference type="InterPro" id="IPR036259">
    <property type="entry name" value="MFS_trans_sf"/>
</dbReference>
<evidence type="ECO:0000313" key="8">
    <source>
        <dbReference type="Proteomes" id="UP000053558"/>
    </source>
</evidence>
<dbReference type="Gene3D" id="1.20.1250.20">
    <property type="entry name" value="MFS general substrate transporter like domains"/>
    <property type="match status" value="2"/>
</dbReference>
<dbReference type="GO" id="GO:0022857">
    <property type="term" value="F:transmembrane transporter activity"/>
    <property type="evidence" value="ECO:0007669"/>
    <property type="project" value="TreeGrafter"/>
</dbReference>
<dbReference type="KEGG" id="cput:CONPUDRAFT_56940"/>
<comment type="caution">
    <text evidence="7">The sequence shown here is derived from an EMBL/GenBank/DDBJ whole genome shotgun (WGS) entry which is preliminary data.</text>
</comment>
<dbReference type="OrthoDB" id="2985014at2759"/>
<accession>A0A5M3MND9</accession>
<evidence type="ECO:0000256" key="2">
    <source>
        <dbReference type="ARBA" id="ARBA00022448"/>
    </source>
</evidence>
<feature type="transmembrane region" description="Helical" evidence="6">
    <location>
        <begin position="140"/>
        <end position="168"/>
    </location>
</feature>
<gene>
    <name evidence="7" type="ORF">CONPUDRAFT_56940</name>
</gene>
<dbReference type="RefSeq" id="XP_007769007.1">
    <property type="nucleotide sequence ID" value="XM_007770817.1"/>
</dbReference>